<feature type="compositionally biased region" description="Polar residues" evidence="1">
    <location>
        <begin position="10"/>
        <end position="26"/>
    </location>
</feature>
<feature type="region of interest" description="Disordered" evidence="1">
    <location>
        <begin position="1"/>
        <end position="26"/>
    </location>
</feature>
<gene>
    <name evidence="2" type="ORF">FIESC28_10289</name>
</gene>
<dbReference type="GeneID" id="41999718"/>
<proteinExistence type="predicted"/>
<sequence length="515" mass="60906">MLSAPAELTDSVTDATQRTSSTNRTMDPNLDLYRSISHLPISERRKRVQHLSEEECHRVRIIVEREEDTRKLEEDIGGRDLVKVALADPSELHTPLKLTLLGRTIHSRDEDNMVERITNGAERQGSSLISHIARFDHSTTLLPLDAWKLVYCDLYYIDGCDATLQEIYEARLREEDLQTPAARARELVRDTDLKKARRNARWMIPALEHPWKDEDPPQPNPMEEAVKRMIENSPIPEEVAKLCESEKIIEKARKDWEREKPKRRLETLWKQVSPAPPAWMQNIVDAKKPFGFIYYVSREANEKYGRHWKSEWLRIDNTCSPFGVRWSCIHTQGQENWYAMHRLEAENWPVFSPDETLIEGDDLRKHFKQYREKNKSDTKEDRKMMNMIRKKKKYPRVQEYSDVLSPGFLRNTFIVIPIELVDGNRSIDENDCLDPCWVWAYDADWNTSQGETVFNGERYEGRVKVAKWSLNSWFYGARWEGVSLRDMWLKAQLHPERMWICYTKELEEWDHEPYI</sequence>
<dbReference type="AlphaFoldDB" id="A0A366QW80"/>
<evidence type="ECO:0000313" key="3">
    <source>
        <dbReference type="Proteomes" id="UP000253153"/>
    </source>
</evidence>
<dbReference type="RefSeq" id="XP_031011508.1">
    <property type="nucleotide sequence ID" value="XM_031164422.1"/>
</dbReference>
<dbReference type="EMBL" id="QKXC01000290">
    <property type="protein sequence ID" value="RBR08255.1"/>
    <property type="molecule type" value="Genomic_DNA"/>
</dbReference>
<organism evidence="2 3">
    <name type="scientific">Fusarium coffeatum</name>
    <dbReference type="NCBI Taxonomy" id="231269"/>
    <lineage>
        <taxon>Eukaryota</taxon>
        <taxon>Fungi</taxon>
        <taxon>Dikarya</taxon>
        <taxon>Ascomycota</taxon>
        <taxon>Pezizomycotina</taxon>
        <taxon>Sordariomycetes</taxon>
        <taxon>Hypocreomycetidae</taxon>
        <taxon>Hypocreales</taxon>
        <taxon>Nectriaceae</taxon>
        <taxon>Fusarium</taxon>
        <taxon>Fusarium incarnatum-equiseti species complex</taxon>
    </lineage>
</organism>
<comment type="caution">
    <text evidence="2">The sequence shown here is derived from an EMBL/GenBank/DDBJ whole genome shotgun (WGS) entry which is preliminary data.</text>
</comment>
<dbReference type="Proteomes" id="UP000253153">
    <property type="component" value="Unassembled WGS sequence"/>
</dbReference>
<protein>
    <submittedName>
        <fullName evidence="2">Uncharacterized protein</fullName>
    </submittedName>
</protein>
<dbReference type="OrthoDB" id="4777915at2759"/>
<reference evidence="2 3" key="1">
    <citation type="submission" date="2018-06" db="EMBL/GenBank/DDBJ databases">
        <title>Fusarium incarnatum-equiseti species complex species 28.</title>
        <authorList>
            <person name="Gardiner D.M."/>
        </authorList>
    </citation>
    <scope>NUCLEOTIDE SEQUENCE [LARGE SCALE GENOMIC DNA]</scope>
    <source>
        <strain evidence="2 3">FIESC_28</strain>
    </source>
</reference>
<name>A0A366QW80_9HYPO</name>
<keyword evidence="3" id="KW-1185">Reference proteome</keyword>
<evidence type="ECO:0000313" key="2">
    <source>
        <dbReference type="EMBL" id="RBR08255.1"/>
    </source>
</evidence>
<evidence type="ECO:0000256" key="1">
    <source>
        <dbReference type="SAM" id="MobiDB-lite"/>
    </source>
</evidence>
<accession>A0A366QW80</accession>